<organism evidence="2 3">
    <name type="scientific">Haloechinothrix salitolerans</name>
    <dbReference type="NCBI Taxonomy" id="926830"/>
    <lineage>
        <taxon>Bacteria</taxon>
        <taxon>Bacillati</taxon>
        <taxon>Actinomycetota</taxon>
        <taxon>Actinomycetes</taxon>
        <taxon>Pseudonocardiales</taxon>
        <taxon>Pseudonocardiaceae</taxon>
        <taxon>Haloechinothrix</taxon>
    </lineage>
</organism>
<reference evidence="3" key="1">
    <citation type="journal article" date="2019" name="Int. J. Syst. Evol. Microbiol.">
        <title>The Global Catalogue of Microorganisms (GCM) 10K type strain sequencing project: providing services to taxonomists for standard genome sequencing and annotation.</title>
        <authorList>
            <consortium name="The Broad Institute Genomics Platform"/>
            <consortium name="The Broad Institute Genome Sequencing Center for Infectious Disease"/>
            <person name="Wu L."/>
            <person name="Ma J."/>
        </authorList>
    </citation>
    <scope>NUCLEOTIDE SEQUENCE [LARGE SCALE GENOMIC DNA]</scope>
    <source>
        <strain evidence="3">KCTC 32255</strain>
    </source>
</reference>
<proteinExistence type="predicted"/>
<evidence type="ECO:0000256" key="1">
    <source>
        <dbReference type="SAM" id="Phobius"/>
    </source>
</evidence>
<dbReference type="RefSeq" id="WP_345407270.1">
    <property type="nucleotide sequence ID" value="NZ_BAABLA010000123.1"/>
</dbReference>
<gene>
    <name evidence="2" type="ORF">ACFQGD_03390</name>
</gene>
<sequence>MTTFIPFGIAALILILLGRWGMRNARRAVSPSLPAGERERRARVLRRGSVCCWVVACLFLAVGGHALLG</sequence>
<name>A0ABW2BUQ6_9PSEU</name>
<keyword evidence="1" id="KW-1133">Transmembrane helix</keyword>
<dbReference type="Proteomes" id="UP001596337">
    <property type="component" value="Unassembled WGS sequence"/>
</dbReference>
<feature type="transmembrane region" description="Helical" evidence="1">
    <location>
        <begin position="50"/>
        <end position="68"/>
    </location>
</feature>
<comment type="caution">
    <text evidence="2">The sequence shown here is derived from an EMBL/GenBank/DDBJ whole genome shotgun (WGS) entry which is preliminary data.</text>
</comment>
<evidence type="ECO:0000313" key="2">
    <source>
        <dbReference type="EMBL" id="MFC6866179.1"/>
    </source>
</evidence>
<dbReference type="EMBL" id="JBHSXX010000001">
    <property type="protein sequence ID" value="MFC6866179.1"/>
    <property type="molecule type" value="Genomic_DNA"/>
</dbReference>
<protein>
    <submittedName>
        <fullName evidence="2">Uncharacterized protein</fullName>
    </submittedName>
</protein>
<feature type="transmembrane region" description="Helical" evidence="1">
    <location>
        <begin position="6"/>
        <end position="22"/>
    </location>
</feature>
<keyword evidence="3" id="KW-1185">Reference proteome</keyword>
<keyword evidence="1" id="KW-0812">Transmembrane</keyword>
<evidence type="ECO:0000313" key="3">
    <source>
        <dbReference type="Proteomes" id="UP001596337"/>
    </source>
</evidence>
<accession>A0ABW2BUQ6</accession>
<keyword evidence="1" id="KW-0472">Membrane</keyword>